<evidence type="ECO:0000313" key="2">
    <source>
        <dbReference type="EMBL" id="BAH90905.1"/>
    </source>
</evidence>
<reference evidence="2" key="3">
    <citation type="journal article" date="2006" name="Nucleic Acids Res.">
        <title>The Rice Annotation Project Database (RAP-DB): hub for Oryza sativa ssp. japonica genome information.</title>
        <authorList>
            <person name="Ohyanagi H."/>
            <person name="Tanaka T."/>
            <person name="Sakai H."/>
            <person name="Shigemoto Y."/>
            <person name="Yamaguchi K."/>
            <person name="Habara T."/>
            <person name="Fujii Y."/>
            <person name="Antonio B.A."/>
            <person name="Nagamura Y."/>
            <person name="Imanishi T."/>
            <person name="Ikeo K."/>
            <person name="Itoh T."/>
            <person name="Gojobori T."/>
            <person name="Sasaki T."/>
        </authorList>
    </citation>
    <scope>NUCLEOTIDE SEQUENCE</scope>
</reference>
<organism evidence="1">
    <name type="scientific">Oryza sativa subsp. japonica</name>
    <name type="common">Rice</name>
    <dbReference type="NCBI Taxonomy" id="39947"/>
    <lineage>
        <taxon>Eukaryota</taxon>
        <taxon>Viridiplantae</taxon>
        <taxon>Streptophyta</taxon>
        <taxon>Embryophyta</taxon>
        <taxon>Tracheophyta</taxon>
        <taxon>Spermatophyta</taxon>
        <taxon>Magnoliopsida</taxon>
        <taxon>Liliopsida</taxon>
        <taxon>Poales</taxon>
        <taxon>Poaceae</taxon>
        <taxon>BOP clade</taxon>
        <taxon>Oryzoideae</taxon>
        <taxon>Oryzeae</taxon>
        <taxon>Oryzinae</taxon>
        <taxon>Oryza</taxon>
        <taxon>Oryza sativa</taxon>
    </lineage>
</organism>
<reference evidence="2 3" key="2">
    <citation type="journal article" date="2005" name="Nature">
        <title>The map-based sequence of the rice genome.</title>
        <authorList>
            <consortium name="International rice genome sequencing project (IRGSP)"/>
            <person name="Matsumoto T."/>
            <person name="Wu J."/>
            <person name="Kanamori H."/>
            <person name="Katayose Y."/>
            <person name="Fujisawa M."/>
            <person name="Namiki N."/>
            <person name="Mizuno H."/>
            <person name="Yamamoto K."/>
            <person name="Antonio B.A."/>
            <person name="Baba T."/>
            <person name="Sakata K."/>
            <person name="Nagamura Y."/>
            <person name="Aoki H."/>
            <person name="Arikawa K."/>
            <person name="Arita K."/>
            <person name="Bito T."/>
            <person name="Chiden Y."/>
            <person name="Fujitsuka N."/>
            <person name="Fukunaka R."/>
            <person name="Hamada M."/>
            <person name="Harada C."/>
            <person name="Hayashi A."/>
            <person name="Hijishita S."/>
            <person name="Honda M."/>
            <person name="Hosokawa S."/>
            <person name="Ichikawa Y."/>
            <person name="Idonuma A."/>
            <person name="Iijima M."/>
            <person name="Ikeda M."/>
            <person name="Ikeno M."/>
            <person name="Ito K."/>
            <person name="Ito S."/>
            <person name="Ito T."/>
            <person name="Ito Y."/>
            <person name="Ito Y."/>
            <person name="Iwabuchi A."/>
            <person name="Kamiya K."/>
            <person name="Karasawa W."/>
            <person name="Kurita K."/>
            <person name="Katagiri S."/>
            <person name="Kikuta A."/>
            <person name="Kobayashi H."/>
            <person name="Kobayashi N."/>
            <person name="Machita K."/>
            <person name="Maehara T."/>
            <person name="Masukawa M."/>
            <person name="Mizubayashi T."/>
            <person name="Mukai Y."/>
            <person name="Nagasaki H."/>
            <person name="Nagata Y."/>
            <person name="Naito S."/>
            <person name="Nakashima M."/>
            <person name="Nakama Y."/>
            <person name="Nakamichi Y."/>
            <person name="Nakamura M."/>
            <person name="Meguro A."/>
            <person name="Negishi M."/>
            <person name="Ohta I."/>
            <person name="Ohta T."/>
            <person name="Okamoto M."/>
            <person name="Ono N."/>
            <person name="Saji S."/>
            <person name="Sakaguchi M."/>
            <person name="Sakai K."/>
            <person name="Shibata M."/>
            <person name="Shimokawa T."/>
            <person name="Song J."/>
            <person name="Takazaki Y."/>
            <person name="Terasawa K."/>
            <person name="Tsugane M."/>
            <person name="Tsuji K."/>
            <person name="Ueda S."/>
            <person name="Waki K."/>
            <person name="Yamagata H."/>
            <person name="Yamamoto M."/>
            <person name="Yamamoto S."/>
            <person name="Yamane H."/>
            <person name="Yoshiki S."/>
            <person name="Yoshihara R."/>
            <person name="Yukawa K."/>
            <person name="Zhong H."/>
            <person name="Yano M."/>
            <person name="Yuan Q."/>
            <person name="Ouyang S."/>
            <person name="Liu J."/>
            <person name="Jones K.M."/>
            <person name="Gansberger K."/>
            <person name="Moffat K."/>
            <person name="Hill J."/>
            <person name="Bera J."/>
            <person name="Fadrosh D."/>
            <person name="Jin S."/>
            <person name="Johri S."/>
            <person name="Kim M."/>
            <person name="Overton L."/>
            <person name="Reardon M."/>
            <person name="Tsitrin T."/>
            <person name="Vuong H."/>
            <person name="Weaver B."/>
            <person name="Ciecko A."/>
            <person name="Tallon L."/>
            <person name="Jackson J."/>
            <person name="Pai G."/>
            <person name="Aken S.V."/>
            <person name="Utterback T."/>
            <person name="Reidmuller S."/>
            <person name="Feldblyum T."/>
            <person name="Hsiao J."/>
            <person name="Zismann V."/>
            <person name="Iobst S."/>
            <person name="de Vazeille A.R."/>
            <person name="Buell C.R."/>
            <person name="Ying K."/>
            <person name="Li Y."/>
            <person name="Lu T."/>
            <person name="Huang Y."/>
            <person name="Zhao Q."/>
            <person name="Feng Q."/>
            <person name="Zhang L."/>
            <person name="Zhu J."/>
            <person name="Weng Q."/>
            <person name="Mu J."/>
            <person name="Lu Y."/>
            <person name="Fan D."/>
            <person name="Liu Y."/>
            <person name="Guan J."/>
            <person name="Zhang Y."/>
            <person name="Yu S."/>
            <person name="Liu X."/>
            <person name="Zhang Y."/>
            <person name="Hong G."/>
            <person name="Han B."/>
            <person name="Choisne N."/>
            <person name="Demange N."/>
            <person name="Orjeda G."/>
            <person name="Samain S."/>
            <person name="Cattolico L."/>
            <person name="Pelletier E."/>
            <person name="Couloux A."/>
            <person name="Segurens B."/>
            <person name="Wincker P."/>
            <person name="D'Hont A."/>
            <person name="Scarpelli C."/>
            <person name="Weissenbach J."/>
            <person name="Salanoubat M."/>
            <person name="Quetier F."/>
            <person name="Yu Y."/>
            <person name="Kim H.R."/>
            <person name="Rambo T."/>
            <person name="Currie J."/>
            <person name="Collura K."/>
            <person name="Luo M."/>
            <person name="Yang T."/>
            <person name="Ammiraju J.S.S."/>
            <person name="Engler F."/>
            <person name="Soderlund C."/>
            <person name="Wing R.A."/>
            <person name="Palmer L.E."/>
            <person name="de la Bastide M."/>
            <person name="Spiegel L."/>
            <person name="Nascimento L."/>
            <person name="Zutavern T."/>
            <person name="O'Shaughnessy A."/>
            <person name="Dike S."/>
            <person name="Dedhia N."/>
            <person name="Preston R."/>
            <person name="Balija V."/>
            <person name="McCombie W.R."/>
            <person name="Chow T."/>
            <person name="Chen H."/>
            <person name="Chung M."/>
            <person name="Chen C."/>
            <person name="Shaw J."/>
            <person name="Wu H."/>
            <person name="Hsiao K."/>
            <person name="Chao Y."/>
            <person name="Chu M."/>
            <person name="Cheng C."/>
            <person name="Hour A."/>
            <person name="Lee P."/>
            <person name="Lin S."/>
            <person name="Lin Y."/>
            <person name="Liou J."/>
            <person name="Liu S."/>
            <person name="Hsing Y."/>
            <person name="Raghuvanshi S."/>
            <person name="Mohanty A."/>
            <person name="Bharti A.K."/>
            <person name="Gaur A."/>
            <person name="Gupta V."/>
            <person name="Kumar D."/>
            <person name="Ravi V."/>
            <person name="Vij S."/>
            <person name="Kapur A."/>
            <person name="Khurana P."/>
            <person name="Khurana P."/>
            <person name="Khurana J.P."/>
            <person name="Tyagi A.K."/>
            <person name="Gaikwad K."/>
            <person name="Singh A."/>
            <person name="Dalal V."/>
            <person name="Srivastava S."/>
            <person name="Dixit A."/>
            <person name="Pal A.K."/>
            <person name="Ghazi I.A."/>
            <person name="Yadav M."/>
            <person name="Pandit A."/>
            <person name="Bhargava A."/>
            <person name="Sureshbabu K."/>
            <person name="Batra K."/>
            <person name="Sharma T.R."/>
            <person name="Mohapatra T."/>
            <person name="Singh N.K."/>
            <person name="Messing J."/>
            <person name="Nelson A.B."/>
            <person name="Fuks G."/>
            <person name="Kavchok S."/>
            <person name="Keizer G."/>
            <person name="Linton E."/>
            <person name="Llaca V."/>
            <person name="Song R."/>
            <person name="Tanyolac B."/>
            <person name="Young S."/>
            <person name="Ho-Il K."/>
            <person name="Hahn J.H."/>
            <person name="Sangsakoo G."/>
            <person name="Vanavichit A."/>
            <person name="de Mattos Luiz.A.T."/>
            <person name="Zimmer P.D."/>
            <person name="Malone G."/>
            <person name="Dellagostin O."/>
            <person name="de Oliveira A.C."/>
            <person name="Bevan M."/>
            <person name="Bancroft I."/>
            <person name="Minx P."/>
            <person name="Cordum H."/>
            <person name="Wilson R."/>
            <person name="Cheng Z."/>
            <person name="Jin W."/>
            <person name="Jiang J."/>
            <person name="Leong S.A."/>
            <person name="Iwama H."/>
            <person name="Gojobori T."/>
            <person name="Itoh T."/>
            <person name="Niimura Y."/>
            <person name="Fujii Y."/>
            <person name="Habara T."/>
            <person name="Sakai H."/>
            <person name="Sato Y."/>
            <person name="Wilson G."/>
            <person name="Kumar K."/>
            <person name="McCouch S."/>
            <person name="Juretic N."/>
            <person name="Hoen D."/>
            <person name="Wright S."/>
            <person name="Bruskiewich R."/>
            <person name="Bureau T."/>
            <person name="Miyao A."/>
            <person name="Hirochika H."/>
            <person name="Nishikawa T."/>
            <person name="Kadowaki K."/>
            <person name="Sugiura M."/>
            <person name="Burr B."/>
            <person name="Sasaki T."/>
        </authorList>
    </citation>
    <scope>NUCLEOTIDE SEQUENCE [LARGE SCALE GENOMIC DNA]</scope>
    <source>
        <strain evidence="3">cv. Nipponbare</strain>
    </source>
</reference>
<accession>A0A0P0UY39</accession>
<reference evidence="2" key="4">
    <citation type="journal article" date="2007" name="Genome Res.">
        <title>Curated Genome Annotation of Oryza sativa ssp. japonica and Comparative Genome Analysis with Arabidopsis thaliana.</title>
        <authorList>
            <consortium name="The Rice Annotation Project (RAP)"/>
            <person name="Itoh T."/>
            <person name="Tanaka T."/>
            <person name="Barrero R.A."/>
            <person name="Yamasaki C."/>
            <person name="Fujii Y."/>
            <person name="Hilton P.B."/>
            <person name="Antonio B.A."/>
            <person name="Aono H."/>
            <person name="Apweiler R."/>
            <person name="Bruskiewich R."/>
            <person name="Bureau T."/>
            <person name="Burr F."/>
            <person name="Costa de Oliveira A."/>
            <person name="Fuks G."/>
            <person name="Habara T."/>
            <person name="Haberer G."/>
            <person name="Han B."/>
            <person name="Harada E."/>
            <person name="Hiraki A.T."/>
            <person name="Hirochika H."/>
            <person name="Hoen D."/>
            <person name="Hokari H."/>
            <person name="Hosokawa S."/>
            <person name="Hsing Y."/>
            <person name="Ikawa H."/>
            <person name="Ikeo K."/>
            <person name="Imanishi T."/>
            <person name="Ito Y."/>
            <person name="Jaiswal P."/>
            <person name="Kanno M."/>
            <person name="Kawahara Y."/>
            <person name="Kawamura T."/>
            <person name="Kawashima H."/>
            <person name="Khurana J.P."/>
            <person name="Kikuchi S."/>
            <person name="Komatsu S."/>
            <person name="Koyanagi K.O."/>
            <person name="Kubooka H."/>
            <person name="Lieberherr D."/>
            <person name="Lin Y.C."/>
            <person name="Lonsdale D."/>
            <person name="Matsumoto T."/>
            <person name="Matsuya A."/>
            <person name="McCombie W.R."/>
            <person name="Messing J."/>
            <person name="Miyao A."/>
            <person name="Mulder N."/>
            <person name="Nagamura Y."/>
            <person name="Nam J."/>
            <person name="Namiki N."/>
            <person name="Numa H."/>
            <person name="Nurimoto S."/>
            <person name="O'donovan C."/>
            <person name="Ohyanagi H."/>
            <person name="Okido T."/>
            <person name="Oota S."/>
            <person name="Osato N."/>
            <person name="Palmer L.E."/>
            <person name="Quetier F."/>
            <person name="Raghuvanshi S."/>
            <person name="Saichi N."/>
            <person name="Sakai H."/>
            <person name="Sakai Y."/>
            <person name="Sakata K."/>
            <person name="Sakurai T."/>
            <person name="Sato F."/>
            <person name="Sato Y."/>
            <person name="Schoof H."/>
            <person name="Seki M."/>
            <person name="Shibata M."/>
            <person name="Shimizu Y."/>
            <person name="Shinozaki K."/>
            <person name="Shinso Y."/>
            <person name="Singh N.K."/>
            <person name="Smith-White B."/>
            <person name="Takeda J."/>
            <person name="Tanino M."/>
            <person name="Tatusova T."/>
            <person name="Thongjuea S."/>
            <person name="Todokoro F."/>
            <person name="Tsugane M."/>
            <person name="Tyagi A.K."/>
            <person name="Vanavichit A."/>
            <person name="Wang A."/>
            <person name="Wing R.A."/>
            <person name="Yamaguchi K."/>
            <person name="Yamamoto M."/>
            <person name="Yamamoto N."/>
            <person name="Yu Y."/>
            <person name="Zhang H."/>
            <person name="Zhao Q."/>
            <person name="Higo K."/>
            <person name="Burr B."/>
            <person name="Gojobori T."/>
            <person name="Sasaki T."/>
        </authorList>
    </citation>
    <scope>NUCLEOTIDE SEQUENCE</scope>
</reference>
<dbReference type="EMBL" id="AP008207">
    <property type="protein sequence ID" value="BAH90905.1"/>
    <property type="molecule type" value="Genomic_DNA"/>
</dbReference>
<reference evidence="2" key="7">
    <citation type="submission" date="2012-08" db="EMBL/GenBank/DDBJ databases">
        <title>Oryza sativa nipponbare(GA3) genomic DNA, chromosome 1.</title>
        <authorList>
            <consortium name="IRGSP(International Rice Genome Sequencing Project)"/>
        </authorList>
    </citation>
    <scope>NUCLEOTIDE SEQUENCE</scope>
</reference>
<reference evidence="2" key="8">
    <citation type="submission" date="2012-08" db="EMBL/GenBank/DDBJ databases">
        <title>The Second Rice Annotation Project Meeting (RAP2).</title>
        <authorList>
            <consortium name="The Rice Annotation Project (RAP)"/>
        </authorList>
    </citation>
    <scope>NUCLEOTIDE SEQUENCE</scope>
</reference>
<dbReference type="KEGG" id="dosa:Os01g0145600"/>
<gene>
    <name evidence="2" type="ordered locus">Os01g0145600</name>
    <name evidence="1" type="ORF">P0416D03.5</name>
</gene>
<evidence type="ECO:0000313" key="1">
    <source>
        <dbReference type="EMBL" id="BAD61246.1"/>
    </source>
</evidence>
<reference evidence="3" key="6">
    <citation type="journal article" date="2008" name="Nucleic Acids Res.">
        <title>The rice annotation project database (RAP-DB): 2008 update.</title>
        <authorList>
            <consortium name="The rice annotation project (RAP)"/>
        </authorList>
    </citation>
    <scope>GENOME REANNOTATION</scope>
    <source>
        <strain evidence="3">cv. Nipponbare</strain>
    </source>
</reference>
<dbReference type="Proteomes" id="UP000000763">
    <property type="component" value="Chromosome 1"/>
</dbReference>
<evidence type="ECO:0000313" key="3">
    <source>
        <dbReference type="Proteomes" id="UP000000763"/>
    </source>
</evidence>
<reference evidence="2" key="5">
    <citation type="journal article" date="2008" name="Nucleic Acids Res.">
        <title>The Rice Annotation Project Database (RAP-DB): 2008 update.</title>
        <authorList>
            <consortium name="The Rice Annotation Project (RAP)"/>
            <person name="Tanaka T."/>
            <person name="Antonio B.A."/>
            <person name="Kikuchi S."/>
            <person name="Matsumoto T."/>
            <person name="Nagamura Y."/>
            <person name="Numa H."/>
            <person name="Sakai H."/>
            <person name="Wu J."/>
            <person name="Itoh T."/>
            <person name="Sasaki T."/>
            <person name="Aono R."/>
            <person name="Fujii Y."/>
            <person name="Habara T."/>
            <person name="Harada E."/>
            <person name="Kanno M."/>
            <person name="Kawahara Y."/>
            <person name="Kawashima H."/>
            <person name="Kubooka H."/>
            <person name="Matsuya A."/>
            <person name="Nakaoka H."/>
            <person name="Saichi N."/>
            <person name="Sanbonmatsu R."/>
            <person name="Sato Y."/>
            <person name="Shinso Y."/>
            <person name="Suzuki M."/>
            <person name="Takeda J."/>
            <person name="Tanino M."/>
            <person name="Todokoro F."/>
            <person name="Yamaguchi K."/>
            <person name="Yamamoto N."/>
            <person name="Yamasaki C."/>
            <person name="Imanishi T."/>
            <person name="Okido T."/>
            <person name="Tada M."/>
            <person name="Ikeo K."/>
            <person name="Tateno Y."/>
            <person name="Gojobori T."/>
            <person name="Lin Y.C."/>
            <person name="Wei F.J."/>
            <person name="Hsing Y.I."/>
            <person name="Zhao Q."/>
            <person name="Han B."/>
            <person name="Kramer M.R."/>
            <person name="McCombie R.W."/>
            <person name="Lonsdale D."/>
            <person name="O'Donovan C.C."/>
            <person name="Whitfield E.J."/>
            <person name="Apweiler R."/>
            <person name="Koyanagi K.O."/>
            <person name="Khurana J.P."/>
            <person name="Raghuvanshi S."/>
            <person name="Singh N.K."/>
            <person name="Tyagi A.K."/>
            <person name="Haberer G."/>
            <person name="Fujisawa M."/>
            <person name="Hosokawa S."/>
            <person name="Ito Y."/>
            <person name="Ikawa H."/>
            <person name="Shibata M."/>
            <person name="Yamamoto M."/>
            <person name="Bruskiewich R.M."/>
            <person name="Hoen D.R."/>
            <person name="Bureau TE."/>
            <person name="Namiki N."/>
            <person name="Ohyanagi H."/>
            <person name="Sakai Y."/>
            <person name="Nobushima S."/>
            <person name="Sakata K."/>
            <person name="Barrero R.A."/>
            <person name="Sato Y."/>
            <person name="Souvorov A."/>
            <person name="Smith-White B."/>
            <person name="Tatusova T."/>
            <person name="An S."/>
            <person name="An G."/>
            <person name="OOta S."/>
            <person name="Fuks G."/>
            <person name="Messing J."/>
            <person name="Christie K.R."/>
            <person name="Lieberherr D."/>
            <person name="Kim H."/>
            <person name="Zuccolo A."/>
            <person name="Wing R.A."/>
            <person name="Nobuta K."/>
            <person name="Green P.J."/>
            <person name="Lu C."/>
            <person name="Meyers BC."/>
            <person name="Chaparro C."/>
            <person name="Piegu B."/>
            <person name="Panaud O."/>
            <person name="Echeverria M."/>
        </authorList>
    </citation>
    <scope>NUCLEOTIDE SEQUENCE</scope>
</reference>
<proteinExistence type="predicted"/>
<dbReference type="Gramene" id="Os01t0145600-01">
    <property type="protein sequence ID" value="Os01t0145600-01"/>
    <property type="gene ID" value="Os01g0145600"/>
</dbReference>
<protein>
    <submittedName>
        <fullName evidence="2">Os01g0145600 protein</fullName>
    </submittedName>
</protein>
<name>A0A0P0UY39_ORYSJ</name>
<dbReference type="EMBL" id="AP002872">
    <property type="protein sequence ID" value="BAD61246.1"/>
    <property type="molecule type" value="Genomic_DNA"/>
</dbReference>
<dbReference type="AlphaFoldDB" id="A0A0P0UY39"/>
<dbReference type="Proteomes" id="UP000817658">
    <property type="component" value="Chromosome 1"/>
</dbReference>
<reference evidence="1" key="1">
    <citation type="journal article" date="2002" name="Nature">
        <title>The genome sequence and structure of rice chromosome 1.</title>
        <authorList>
            <person name="Sasaki T."/>
            <person name="Matsumoto T."/>
            <person name="Yamamoto K."/>
            <person name="Sakata K."/>
            <person name="Baba T."/>
            <person name="Katayose Y."/>
            <person name="Wu J."/>
            <person name="Niimura Y."/>
            <person name="Cheng Z."/>
            <person name="Nagamura Y."/>
            <person name="Antonio B.A."/>
            <person name="Kanamori H."/>
            <person name="Hosokawa S."/>
            <person name="Masukawa M."/>
            <person name="Arikawa K."/>
            <person name="Chiden Y."/>
            <person name="Hayashi M."/>
            <person name="Okamoto M."/>
            <person name="Ando T."/>
            <person name="Aoki H."/>
            <person name="Arita K."/>
            <person name="Hamada M."/>
            <person name="Harada C."/>
            <person name="Hijishita S."/>
            <person name="Honda M."/>
            <person name="Ichikawa Y."/>
            <person name="Idonuma A."/>
            <person name="Iijima M."/>
            <person name="Ikeda M."/>
            <person name="Ikeno M."/>
            <person name="Itoh S."/>
            <person name="Itoh T."/>
            <person name="Itoh Y."/>
            <person name="Itoh Y."/>
            <person name="Iwabuchi A."/>
            <person name="Kamiya K."/>
            <person name="Karasawa W."/>
            <person name="Katagiri S."/>
            <person name="Kikuta A."/>
            <person name="Kobayashi N."/>
            <person name="Kono I."/>
            <person name="Machita K."/>
            <person name="Maehara T."/>
            <person name="Mizuno H."/>
            <person name="Mizubayashi T."/>
            <person name="Mukai Y."/>
            <person name="Nagasaki H."/>
            <person name="Nakashima M."/>
            <person name="Nakama Y."/>
            <person name="Nakamichi Y."/>
            <person name="Nakamura M."/>
            <person name="Namiki N."/>
            <person name="Negishi M."/>
            <person name="Ohta I."/>
            <person name="Ono N."/>
            <person name="Saji S."/>
            <person name="Sakai K."/>
            <person name="Shibata M."/>
            <person name="Shimokawa T."/>
            <person name="Shomura A."/>
            <person name="Song J."/>
            <person name="Takazaki Y."/>
            <person name="Terasawa K."/>
            <person name="Tsuji K."/>
            <person name="Waki K."/>
            <person name="Yamagata H."/>
            <person name="Yamane H."/>
            <person name="Yoshiki S."/>
            <person name="Yoshihara R."/>
            <person name="Yukawa K."/>
            <person name="Zhong H."/>
            <person name="Iwama H."/>
            <person name="Endo T."/>
            <person name="Ito H."/>
            <person name="Hahn J.H."/>
            <person name="Kim H.I."/>
            <person name="Eun M.Y."/>
            <person name="Yano M."/>
            <person name="Jiang J."/>
            <person name="Gojobori T."/>
        </authorList>
    </citation>
    <scope>NUCLEOTIDE SEQUENCE</scope>
</reference>
<sequence>MLSCKKTRCISSDLVILEACITCQRAAKEMRHSCVIHNFARRSLYLSTQTAMALLNICSVSLKCISAGIRW</sequence>